<name>A0AAU8JH29_9CYAN</name>
<gene>
    <name evidence="1" type="ORF">ABWT76_000637</name>
</gene>
<dbReference type="AlphaFoldDB" id="A0AAU8JH29"/>
<dbReference type="InterPro" id="IPR001969">
    <property type="entry name" value="Aspartic_peptidase_AS"/>
</dbReference>
<keyword evidence="1" id="KW-0378">Hydrolase</keyword>
<organism evidence="1">
    <name type="scientific">Planktothricoides raciborskii GIHE-MW2</name>
    <dbReference type="NCBI Taxonomy" id="2792601"/>
    <lineage>
        <taxon>Bacteria</taxon>
        <taxon>Bacillati</taxon>
        <taxon>Cyanobacteriota</taxon>
        <taxon>Cyanophyceae</taxon>
        <taxon>Oscillatoriophycideae</taxon>
        <taxon>Oscillatoriales</taxon>
        <taxon>Oscillatoriaceae</taxon>
        <taxon>Planktothricoides</taxon>
    </lineage>
</organism>
<sequence>MRNSQRFPFIERRNKAGQTNFFPCVPITLGYRDSVWEFFALLDTGSSLNVLPYNVGLELGAVWEEQTLSIALAGNLAPVEARGLAVVGQIGDFPPISLAFAWAKSNDPPIILGQLNFFMEFDVCFYGWQLAFELSPKMSRGQII</sequence>
<accession>A0AAU8JH29</accession>
<proteinExistence type="predicted"/>
<evidence type="ECO:0000313" key="1">
    <source>
        <dbReference type="EMBL" id="XCM37834.1"/>
    </source>
</evidence>
<dbReference type="EMBL" id="CP159837">
    <property type="protein sequence ID" value="XCM37834.1"/>
    <property type="molecule type" value="Genomic_DNA"/>
</dbReference>
<keyword evidence="1" id="KW-0645">Protease</keyword>
<reference evidence="1" key="1">
    <citation type="submission" date="2024-07" db="EMBL/GenBank/DDBJ databases">
        <authorList>
            <person name="Kim Y.J."/>
            <person name="Jeong J.Y."/>
        </authorList>
    </citation>
    <scope>NUCLEOTIDE SEQUENCE</scope>
    <source>
        <strain evidence="1">GIHE-MW2</strain>
    </source>
</reference>
<dbReference type="RefSeq" id="WP_054468873.1">
    <property type="nucleotide sequence ID" value="NZ_CP159837.1"/>
</dbReference>
<dbReference type="GO" id="GO:0006508">
    <property type="term" value="P:proteolysis"/>
    <property type="evidence" value="ECO:0007669"/>
    <property type="project" value="UniProtKB-KW"/>
</dbReference>
<protein>
    <submittedName>
        <fullName evidence="1">Retroviral-like aspartic protease</fullName>
    </submittedName>
</protein>
<dbReference type="PROSITE" id="PS00141">
    <property type="entry name" value="ASP_PROTEASE"/>
    <property type="match status" value="1"/>
</dbReference>
<dbReference type="GO" id="GO:0004190">
    <property type="term" value="F:aspartic-type endopeptidase activity"/>
    <property type="evidence" value="ECO:0007669"/>
    <property type="project" value="InterPro"/>
</dbReference>